<accession>A0ABN2TXQ4</accession>
<proteinExistence type="predicted"/>
<dbReference type="EMBL" id="BAAANB010000003">
    <property type="protein sequence ID" value="GAA2023685.1"/>
    <property type="molecule type" value="Genomic_DNA"/>
</dbReference>
<evidence type="ECO:0000313" key="1">
    <source>
        <dbReference type="EMBL" id="GAA2023685.1"/>
    </source>
</evidence>
<gene>
    <name evidence="1" type="ORF">GCM10009740_11290</name>
</gene>
<name>A0ABN2TXQ4_9MICO</name>
<sequence>MRAAPSSMEYSVCTWRCTKFWSFLGAASVDIVDESKPRRGQSPACRARVSRQVFRWALRRVSRGSVPAVDLAHDEAAPAHEGAGAAYPTVSTSAGG</sequence>
<keyword evidence="2" id="KW-1185">Reference proteome</keyword>
<comment type="caution">
    <text evidence="1">The sequence shown here is derived from an EMBL/GenBank/DDBJ whole genome shotgun (WGS) entry which is preliminary data.</text>
</comment>
<protein>
    <submittedName>
        <fullName evidence="1">Uncharacterized protein</fullName>
    </submittedName>
</protein>
<dbReference type="Proteomes" id="UP001501285">
    <property type="component" value="Unassembled WGS sequence"/>
</dbReference>
<reference evidence="1 2" key="1">
    <citation type="journal article" date="2019" name="Int. J. Syst. Evol. Microbiol.">
        <title>The Global Catalogue of Microorganisms (GCM) 10K type strain sequencing project: providing services to taxonomists for standard genome sequencing and annotation.</title>
        <authorList>
            <consortium name="The Broad Institute Genomics Platform"/>
            <consortium name="The Broad Institute Genome Sequencing Center for Infectious Disease"/>
            <person name="Wu L."/>
            <person name="Ma J."/>
        </authorList>
    </citation>
    <scope>NUCLEOTIDE SEQUENCE [LARGE SCALE GENOMIC DNA]</scope>
    <source>
        <strain evidence="1 2">JCM 14283</strain>
    </source>
</reference>
<organism evidence="1 2">
    <name type="scientific">Terrabacter terrae</name>
    <dbReference type="NCBI Taxonomy" id="318434"/>
    <lineage>
        <taxon>Bacteria</taxon>
        <taxon>Bacillati</taxon>
        <taxon>Actinomycetota</taxon>
        <taxon>Actinomycetes</taxon>
        <taxon>Micrococcales</taxon>
        <taxon>Intrasporangiaceae</taxon>
        <taxon>Terrabacter</taxon>
    </lineage>
</organism>
<evidence type="ECO:0000313" key="2">
    <source>
        <dbReference type="Proteomes" id="UP001501285"/>
    </source>
</evidence>